<organism evidence="1 2">
    <name type="scientific">Nitrosovibrio tenuis</name>
    <dbReference type="NCBI Taxonomy" id="1233"/>
    <lineage>
        <taxon>Bacteria</taxon>
        <taxon>Pseudomonadati</taxon>
        <taxon>Pseudomonadota</taxon>
        <taxon>Betaproteobacteria</taxon>
        <taxon>Nitrosomonadales</taxon>
        <taxon>Nitrosomonadaceae</taxon>
        <taxon>Nitrosovibrio</taxon>
    </lineage>
</organism>
<name>A0A1H7QYD3_9PROT</name>
<accession>A0A1H7QYD3</accession>
<evidence type="ECO:0000313" key="1">
    <source>
        <dbReference type="EMBL" id="SEL53031.1"/>
    </source>
</evidence>
<proteinExistence type="predicted"/>
<evidence type="ECO:0000313" key="2">
    <source>
        <dbReference type="Proteomes" id="UP000198620"/>
    </source>
</evidence>
<dbReference type="AlphaFoldDB" id="A0A1H7QYD3"/>
<sequence>MALTQLAKSRWQDYFDHVSKALPTKLVEVEVAGLGLGDQVEVDWLPLLGLSYDPKDDVLTVMVEGIEHNIWHPKQIHVDQDVESLHSMEVVDAAGEHHILLLKDPLRLPPPSEGSR</sequence>
<keyword evidence="2" id="KW-1185">Reference proteome</keyword>
<dbReference type="EMBL" id="FOBH01000014">
    <property type="protein sequence ID" value="SEL53031.1"/>
    <property type="molecule type" value="Genomic_DNA"/>
</dbReference>
<dbReference type="Proteomes" id="UP000198620">
    <property type="component" value="Unassembled WGS sequence"/>
</dbReference>
<dbReference type="InterPro" id="IPR035223">
    <property type="entry name" value="DUF5335"/>
</dbReference>
<dbReference type="RefSeq" id="WP_090829411.1">
    <property type="nucleotide sequence ID" value="NZ_FOBH01000014.1"/>
</dbReference>
<gene>
    <name evidence="1" type="ORF">SAMN05216387_11417</name>
</gene>
<dbReference type="Pfam" id="PF17269">
    <property type="entry name" value="DUF5335"/>
    <property type="match status" value="1"/>
</dbReference>
<protein>
    <submittedName>
        <fullName evidence="1">Uncharacterized protein</fullName>
    </submittedName>
</protein>
<reference evidence="1 2" key="1">
    <citation type="submission" date="2016-10" db="EMBL/GenBank/DDBJ databases">
        <authorList>
            <person name="de Groot N.N."/>
        </authorList>
    </citation>
    <scope>NUCLEOTIDE SEQUENCE [LARGE SCALE GENOMIC DNA]</scope>
    <source>
        <strain evidence="1 2">Nv1</strain>
    </source>
</reference>
<dbReference type="OrthoDB" id="8758272at2"/>